<comment type="similarity">
    <text evidence="2">Belongs to the XPG/RAD2 endonuclease family.</text>
</comment>
<dbReference type="PANTHER" id="PTHR11081">
    <property type="entry name" value="FLAP ENDONUCLEASE FAMILY MEMBER"/>
    <property type="match status" value="1"/>
</dbReference>
<dbReference type="PhylomeDB" id="A0A060T9A2"/>
<dbReference type="SUPFAM" id="SSF88723">
    <property type="entry name" value="PIN domain-like"/>
    <property type="match status" value="1"/>
</dbReference>
<dbReference type="InterPro" id="IPR029060">
    <property type="entry name" value="PIN-like_dom_sf"/>
</dbReference>
<keyword evidence="1" id="KW-0810">Translation regulation</keyword>
<dbReference type="PANTHER" id="PTHR11081:SF32">
    <property type="entry name" value="POST-TRANSCRIPTIONAL REGULATOR MKT1"/>
    <property type="match status" value="1"/>
</dbReference>
<dbReference type="GO" id="GO:0003730">
    <property type="term" value="F:mRNA 3'-UTR binding"/>
    <property type="evidence" value="ECO:0007669"/>
    <property type="project" value="TreeGrafter"/>
</dbReference>
<dbReference type="SMART" id="SM00484">
    <property type="entry name" value="XPGI"/>
    <property type="match status" value="1"/>
</dbReference>
<proteinExistence type="inferred from homology"/>
<evidence type="ECO:0000256" key="1">
    <source>
        <dbReference type="ARBA" id="ARBA00022845"/>
    </source>
</evidence>
<dbReference type="InterPro" id="IPR006084">
    <property type="entry name" value="XPG/Rad2"/>
</dbReference>
<sequence length="773" mass="85462">MRLLPGITTRALSDWRQLTPYRQCCQLRITASARSSQCQVSIKAGSIYSSTNAVRSFDAFASERRLFKSLPLSILKNATVGIDVDYFVAKSLSAHGRREPLIHAIGGFPAALESSLDALVNSFTQNGVKPLFVLRGLRLISPEPPFSTPDSRLVQRSQAWSVYERGQGEQAVMNFDEVDIYDLHSGKGARTFMGLLQNKNLDFMVAPYTSSAQLAYMLENEFIDAVFASNDCLLYGVERLITSIDTRNGNFQWIGRRAVLNELGFTQDKFIEAAIAAGCDLNKVTFPPVDHMINSQQMAPVTALRAIQDLTNAHGSMYAAIVAFPDPNRTLSYAERFRKAVAAAMYQPVLKEDGRVEPNDASDIPNDIHEFIGQRMPDEIMFYLSRGLIGPELLNALTDSIYAESAPLDGGESRQYRDFIVKLHGLRSKALSLIAQTVHRYFQSKQTQAVFWFDPSRTHNFDRVTPPLYTKINSWRVTDQMLGEGIGLDIKSLVKALSDKEFVTKTSTKPEKIPVLKSDREILASTAFRALQVAGFIKEDHNLSATGEALLAGLDYSKSGDSRVPEALIIAFSLALGGHLDGESFTPPISGGPTSIESTDIRKHVLLLSRVATLINLQHKPTGFAGPLSRSLLAFQSFVTAETITYRWLFEACLVSLLCNENADRLARTEDSEWSRLGTSMPFASIPNAGTGISMKTYLEEVAEPSVDKAACTRARETVSQAFKQAVDVCGDLDVAFDLWDSLLVSVNKAKELGVLQDVKQFTEADQWVSTRR</sequence>
<dbReference type="GO" id="GO:0006974">
    <property type="term" value="P:DNA damage response"/>
    <property type="evidence" value="ECO:0007669"/>
    <property type="project" value="UniProtKB-ARBA"/>
</dbReference>
<reference evidence="4" key="2">
    <citation type="submission" date="2014-06" db="EMBL/GenBank/DDBJ databases">
        <title>The complete genome of Blastobotrys (Arxula) adeninivorans LS3 - a yeast of biotechnological interest.</title>
        <authorList>
            <person name="Kunze G."/>
            <person name="Gaillardin C."/>
            <person name="Czernicka M."/>
            <person name="Durrens P."/>
            <person name="Martin T."/>
            <person name="Boer E."/>
            <person name="Gabaldon T."/>
            <person name="Cruz J."/>
            <person name="Talla E."/>
            <person name="Marck C."/>
            <person name="Goffeau A."/>
            <person name="Barbe V."/>
            <person name="Baret P."/>
            <person name="Baronian K."/>
            <person name="Beier S."/>
            <person name="Bleykasten C."/>
            <person name="Bode R."/>
            <person name="Casaregola S."/>
            <person name="Despons L."/>
            <person name="Fairhead C."/>
            <person name="Giersberg M."/>
            <person name="Gierski P."/>
            <person name="Hahnel U."/>
            <person name="Hartmann A."/>
            <person name="Jankowska D."/>
            <person name="Jubin C."/>
            <person name="Jung P."/>
            <person name="Lafontaine I."/>
            <person name="Leh-Louis V."/>
            <person name="Lemaire M."/>
            <person name="Marcet-Houben M."/>
            <person name="Mascher M."/>
            <person name="Morel G."/>
            <person name="Richard G.-F."/>
            <person name="Riechen J."/>
            <person name="Sacerdot C."/>
            <person name="Sarkar A."/>
            <person name="Savel G."/>
            <person name="Schacherer J."/>
            <person name="Sherman D."/>
            <person name="Straub M.-L."/>
            <person name="Stein N."/>
            <person name="Thierry A."/>
            <person name="Trautwein-Schult A."/>
            <person name="Westhof E."/>
            <person name="Worch S."/>
            <person name="Dujon B."/>
            <person name="Souciet J.-L."/>
            <person name="Wincker P."/>
            <person name="Scholz U."/>
            <person name="Neuveglise N."/>
        </authorList>
    </citation>
    <scope>NUCLEOTIDE SEQUENCE</scope>
    <source>
        <strain evidence="4">LS3</strain>
    </source>
</reference>
<dbReference type="EMBL" id="HG937694">
    <property type="protein sequence ID" value="CDP37379.1"/>
    <property type="molecule type" value="Genomic_DNA"/>
</dbReference>
<gene>
    <name evidence="4" type="ORF">GNLVRS02_ARAD1D10164g</name>
</gene>
<dbReference type="InterPro" id="IPR006086">
    <property type="entry name" value="XPG-I_dom"/>
</dbReference>
<protein>
    <submittedName>
        <fullName evidence="4">ARAD1D10164p</fullName>
    </submittedName>
</protein>
<dbReference type="GO" id="GO:0004518">
    <property type="term" value="F:nuclease activity"/>
    <property type="evidence" value="ECO:0007669"/>
    <property type="project" value="InterPro"/>
</dbReference>
<dbReference type="Pfam" id="PF12246">
    <property type="entry name" value="MKT1_C"/>
    <property type="match status" value="1"/>
</dbReference>
<dbReference type="AlphaFoldDB" id="A0A060T9A2"/>
<dbReference type="CDD" id="cd09858">
    <property type="entry name" value="PIN_MKT1"/>
    <property type="match status" value="1"/>
</dbReference>
<evidence type="ECO:0000256" key="2">
    <source>
        <dbReference type="ARBA" id="ARBA00024023"/>
    </source>
</evidence>
<evidence type="ECO:0000259" key="3">
    <source>
        <dbReference type="SMART" id="SM00484"/>
    </source>
</evidence>
<organism evidence="4">
    <name type="scientific">Blastobotrys adeninivorans</name>
    <name type="common">Yeast</name>
    <name type="synonym">Arxula adeninivorans</name>
    <dbReference type="NCBI Taxonomy" id="409370"/>
    <lineage>
        <taxon>Eukaryota</taxon>
        <taxon>Fungi</taxon>
        <taxon>Dikarya</taxon>
        <taxon>Ascomycota</taxon>
        <taxon>Saccharomycotina</taxon>
        <taxon>Dipodascomycetes</taxon>
        <taxon>Dipodascales</taxon>
        <taxon>Trichomonascaceae</taxon>
        <taxon>Blastobotrys</taxon>
    </lineage>
</organism>
<reference evidence="4" key="1">
    <citation type="submission" date="2014-02" db="EMBL/GenBank/DDBJ databases">
        <authorList>
            <person name="Genoscope - CEA"/>
        </authorList>
    </citation>
    <scope>NUCLEOTIDE SEQUENCE</scope>
    <source>
        <strain evidence="4">LS3</strain>
    </source>
</reference>
<dbReference type="InterPro" id="IPR022040">
    <property type="entry name" value="MKT1_N"/>
</dbReference>
<dbReference type="GO" id="GO:0006417">
    <property type="term" value="P:regulation of translation"/>
    <property type="evidence" value="ECO:0007669"/>
    <property type="project" value="UniProtKB-KW"/>
</dbReference>
<dbReference type="Pfam" id="PF00867">
    <property type="entry name" value="XPG_I"/>
    <property type="match status" value="1"/>
</dbReference>
<dbReference type="Pfam" id="PF12247">
    <property type="entry name" value="MKT1_N"/>
    <property type="match status" value="1"/>
</dbReference>
<dbReference type="Gene3D" id="3.40.50.1010">
    <property type="entry name" value="5'-nuclease"/>
    <property type="match status" value="1"/>
</dbReference>
<feature type="domain" description="XPG-I" evidence="3">
    <location>
        <begin position="197"/>
        <end position="265"/>
    </location>
</feature>
<dbReference type="InterPro" id="IPR022039">
    <property type="entry name" value="MKT1_C"/>
</dbReference>
<evidence type="ECO:0000313" key="4">
    <source>
        <dbReference type="EMBL" id="CDP37379.1"/>
    </source>
</evidence>
<accession>A0A060T9A2</accession>
<name>A0A060T9A2_BLAAD</name>